<feature type="region of interest" description="Disordered" evidence="1">
    <location>
        <begin position="113"/>
        <end position="161"/>
    </location>
</feature>
<gene>
    <name evidence="2" type="ORF">ACFSW5_24310</name>
</gene>
<dbReference type="EMBL" id="JBHUMY010000043">
    <property type="protein sequence ID" value="MFD2663365.1"/>
    <property type="molecule type" value="Genomic_DNA"/>
</dbReference>
<dbReference type="RefSeq" id="WP_379279254.1">
    <property type="nucleotide sequence ID" value="NZ_JBHUGT010000017.1"/>
</dbReference>
<evidence type="ECO:0000256" key="1">
    <source>
        <dbReference type="SAM" id="MobiDB-lite"/>
    </source>
</evidence>
<reference evidence="3" key="1">
    <citation type="journal article" date="2019" name="Int. J. Syst. Evol. Microbiol.">
        <title>The Global Catalogue of Microorganisms (GCM) 10K type strain sequencing project: providing services to taxonomists for standard genome sequencing and annotation.</title>
        <authorList>
            <consortium name="The Broad Institute Genomics Platform"/>
            <consortium name="The Broad Institute Genome Sequencing Center for Infectious Disease"/>
            <person name="Wu L."/>
            <person name="Ma J."/>
        </authorList>
    </citation>
    <scope>NUCLEOTIDE SEQUENCE [LARGE SCALE GENOMIC DNA]</scope>
    <source>
        <strain evidence="3">TISTR 1827</strain>
    </source>
</reference>
<sequence>MAGQTFEEAHDRWLSGHLSSRRGERRGRLERGHGHGEQLFLKQVWWPLFGNFDNLHLEYEVLDWRGYSYYADLAWLSGEARILGEIKGFGPHVRDMDRKRYCDELKPAYRSAGGNGSRCTGAGGGRGYSERMEEGNAVKGNRKARMSGDGKESPGTEASNSRVRSYRLISFLESDGSVAPRHGGFC</sequence>
<dbReference type="Proteomes" id="UP001597493">
    <property type="component" value="Unassembled WGS sequence"/>
</dbReference>
<feature type="compositionally biased region" description="Gly residues" evidence="1">
    <location>
        <begin position="113"/>
        <end position="127"/>
    </location>
</feature>
<protein>
    <recommendedName>
        <fullName evidence="4">DUF1064 domain-containing protein</fullName>
    </recommendedName>
</protein>
<name>A0ABW5R4W9_9BACL</name>
<evidence type="ECO:0000313" key="2">
    <source>
        <dbReference type="EMBL" id="MFD2663365.1"/>
    </source>
</evidence>
<keyword evidence="3" id="KW-1185">Reference proteome</keyword>
<evidence type="ECO:0008006" key="4">
    <source>
        <dbReference type="Google" id="ProtNLM"/>
    </source>
</evidence>
<accession>A0ABW5R4W9</accession>
<proteinExistence type="predicted"/>
<comment type="caution">
    <text evidence="2">The sequence shown here is derived from an EMBL/GenBank/DDBJ whole genome shotgun (WGS) entry which is preliminary data.</text>
</comment>
<organism evidence="2 3">
    <name type="scientific">Paenibacillus thailandensis</name>
    <dbReference type="NCBI Taxonomy" id="393250"/>
    <lineage>
        <taxon>Bacteria</taxon>
        <taxon>Bacillati</taxon>
        <taxon>Bacillota</taxon>
        <taxon>Bacilli</taxon>
        <taxon>Bacillales</taxon>
        <taxon>Paenibacillaceae</taxon>
        <taxon>Paenibacillus</taxon>
    </lineage>
</organism>
<evidence type="ECO:0000313" key="3">
    <source>
        <dbReference type="Proteomes" id="UP001597493"/>
    </source>
</evidence>